<comment type="caution">
    <text evidence="2">The sequence shown here is derived from an EMBL/GenBank/DDBJ whole genome shotgun (WGS) entry which is preliminary data.</text>
</comment>
<organism evidence="2 3">
    <name type="scientific">Austropuccinia psidii MF-1</name>
    <dbReference type="NCBI Taxonomy" id="1389203"/>
    <lineage>
        <taxon>Eukaryota</taxon>
        <taxon>Fungi</taxon>
        <taxon>Dikarya</taxon>
        <taxon>Basidiomycota</taxon>
        <taxon>Pucciniomycotina</taxon>
        <taxon>Pucciniomycetes</taxon>
        <taxon>Pucciniales</taxon>
        <taxon>Sphaerophragmiaceae</taxon>
        <taxon>Austropuccinia</taxon>
    </lineage>
</organism>
<sequence>MLEPQRTDGSRTEGEVSVSSVSLELISGVMGEKGVKRVRYTYQILNYVKVLGPCFQLWPPQGPQYGAPIRKDGAPFQSLEGPGLISEAPGHMGQFGTLGTP</sequence>
<dbReference type="EMBL" id="AVOT02009673">
    <property type="protein sequence ID" value="MBW0488585.1"/>
    <property type="molecule type" value="Genomic_DNA"/>
</dbReference>
<gene>
    <name evidence="2" type="ORF">O181_028300</name>
</gene>
<name>A0A9Q3CT14_9BASI</name>
<feature type="region of interest" description="Disordered" evidence="1">
    <location>
        <begin position="66"/>
        <end position="101"/>
    </location>
</feature>
<proteinExistence type="predicted"/>
<evidence type="ECO:0000256" key="1">
    <source>
        <dbReference type="SAM" id="MobiDB-lite"/>
    </source>
</evidence>
<evidence type="ECO:0000313" key="3">
    <source>
        <dbReference type="Proteomes" id="UP000765509"/>
    </source>
</evidence>
<keyword evidence="3" id="KW-1185">Reference proteome</keyword>
<reference evidence="2" key="1">
    <citation type="submission" date="2021-03" db="EMBL/GenBank/DDBJ databases">
        <title>Draft genome sequence of rust myrtle Austropuccinia psidii MF-1, a brazilian biotype.</title>
        <authorList>
            <person name="Quecine M.C."/>
            <person name="Pachon D.M.R."/>
            <person name="Bonatelli M.L."/>
            <person name="Correr F.H."/>
            <person name="Franceschini L.M."/>
            <person name="Leite T.F."/>
            <person name="Margarido G.R.A."/>
            <person name="Almeida C.A."/>
            <person name="Ferrarezi J.A."/>
            <person name="Labate C.A."/>
        </authorList>
    </citation>
    <scope>NUCLEOTIDE SEQUENCE</scope>
    <source>
        <strain evidence="2">MF-1</strain>
    </source>
</reference>
<dbReference type="Proteomes" id="UP000765509">
    <property type="component" value="Unassembled WGS sequence"/>
</dbReference>
<accession>A0A9Q3CT14</accession>
<evidence type="ECO:0000313" key="2">
    <source>
        <dbReference type="EMBL" id="MBW0488585.1"/>
    </source>
</evidence>
<protein>
    <submittedName>
        <fullName evidence="2">Uncharacterized protein</fullName>
    </submittedName>
</protein>
<dbReference type="AlphaFoldDB" id="A0A9Q3CT14"/>